<protein>
    <submittedName>
        <fullName evidence="3">DUF986 domain-containing protein</fullName>
    </submittedName>
</protein>
<reference evidence="3 4" key="1">
    <citation type="submission" date="2017-09" db="EMBL/GenBank/DDBJ databases">
        <title>Bacterial strain isolated from the female urinary microbiota.</title>
        <authorList>
            <person name="Thomas-White K."/>
            <person name="Kumar N."/>
            <person name="Forster S."/>
            <person name="Putonti C."/>
            <person name="Lawley T."/>
            <person name="Wolfe A.J."/>
        </authorList>
    </citation>
    <scope>NUCLEOTIDE SEQUENCE [LARGE SCALE GENOMIC DNA]</scope>
    <source>
        <strain evidence="3 4">UMB0204</strain>
    </source>
</reference>
<dbReference type="Pfam" id="PF18923">
    <property type="entry name" value="DUF5673"/>
    <property type="match status" value="1"/>
</dbReference>
<evidence type="ECO:0000256" key="1">
    <source>
        <dbReference type="SAM" id="Phobius"/>
    </source>
</evidence>
<dbReference type="EMBL" id="PNHP01000001">
    <property type="protein sequence ID" value="PMC82310.1"/>
    <property type="molecule type" value="Genomic_DNA"/>
</dbReference>
<feature type="transmembrane region" description="Helical" evidence="1">
    <location>
        <begin position="6"/>
        <end position="25"/>
    </location>
</feature>
<dbReference type="Proteomes" id="UP000235658">
    <property type="component" value="Unassembled WGS sequence"/>
</dbReference>
<keyword evidence="1" id="KW-0472">Membrane</keyword>
<accession>A0A2N6UKC7</accession>
<comment type="caution">
    <text evidence="3">The sequence shown here is derived from an EMBL/GenBank/DDBJ whole genome shotgun (WGS) entry which is preliminary data.</text>
</comment>
<proteinExistence type="predicted"/>
<dbReference type="AlphaFoldDB" id="A0A2N6UKC7"/>
<keyword evidence="1" id="KW-0812">Transmembrane</keyword>
<organism evidence="3 4">
    <name type="scientific">Anaerococcus hydrogenalis</name>
    <dbReference type="NCBI Taxonomy" id="33029"/>
    <lineage>
        <taxon>Bacteria</taxon>
        <taxon>Bacillati</taxon>
        <taxon>Bacillota</taxon>
        <taxon>Tissierellia</taxon>
        <taxon>Tissierellales</taxon>
        <taxon>Peptoniphilaceae</taxon>
        <taxon>Anaerococcus</taxon>
    </lineage>
</organism>
<dbReference type="InterPro" id="IPR043730">
    <property type="entry name" value="DUF5673"/>
</dbReference>
<feature type="domain" description="DUF5673" evidence="2">
    <location>
        <begin position="95"/>
        <end position="161"/>
    </location>
</feature>
<evidence type="ECO:0000313" key="4">
    <source>
        <dbReference type="Proteomes" id="UP000235658"/>
    </source>
</evidence>
<gene>
    <name evidence="3" type="ORF">CJ192_00830</name>
</gene>
<evidence type="ECO:0000313" key="3">
    <source>
        <dbReference type="EMBL" id="PMC82310.1"/>
    </source>
</evidence>
<evidence type="ECO:0000259" key="2">
    <source>
        <dbReference type="Pfam" id="PF18923"/>
    </source>
</evidence>
<dbReference type="RefSeq" id="WP_102197408.1">
    <property type="nucleotide sequence ID" value="NZ_PNHP01000001.1"/>
</dbReference>
<dbReference type="GeneID" id="84577722"/>
<name>A0A2N6UKC7_9FIRM</name>
<feature type="transmembrane region" description="Helical" evidence="1">
    <location>
        <begin position="50"/>
        <end position="68"/>
    </location>
</feature>
<feature type="transmembrane region" description="Helical" evidence="1">
    <location>
        <begin position="74"/>
        <end position="91"/>
    </location>
</feature>
<keyword evidence="1" id="KW-1133">Transmembrane helix</keyword>
<sequence length="164" mass="18967">MNNQFDRFIILIYLGLIAWLGYKFFKSIKSKKNLEGQVSSFGKRSSTMEYILFGLLILTGAINLYQGIKTNNKSALMTASVMIVMGLVFFLNTKTKIYIAENGILLNDSFFTYKQLKRWGFDKERGNLVILTKKDHQESQESTQVKKEDINEINNLIRKYKLGK</sequence>